<dbReference type="Pfam" id="PF02452">
    <property type="entry name" value="PemK_toxin"/>
    <property type="match status" value="1"/>
</dbReference>
<dbReference type="OrthoDB" id="4225032at2"/>
<evidence type="ECO:0000256" key="2">
    <source>
        <dbReference type="ARBA" id="ARBA00022649"/>
    </source>
</evidence>
<evidence type="ECO:0000256" key="3">
    <source>
        <dbReference type="SAM" id="MobiDB-lite"/>
    </source>
</evidence>
<keyword evidence="2" id="KW-1277">Toxin-antitoxin system</keyword>
<proteinExistence type="inferred from homology"/>
<dbReference type="EMBL" id="QPJC01000006">
    <property type="protein sequence ID" value="RCW43579.1"/>
    <property type="molecule type" value="Genomic_DNA"/>
</dbReference>
<name>A0A368VPC7_9ACTN</name>
<keyword evidence="5" id="KW-1185">Reference proteome</keyword>
<accession>A0A368VPC7</accession>
<reference evidence="4 5" key="1">
    <citation type="submission" date="2018-07" db="EMBL/GenBank/DDBJ databases">
        <title>Genomic Encyclopedia of Type Strains, Phase III (KMG-III): the genomes of soil and plant-associated and newly described type strains.</title>
        <authorList>
            <person name="Whitman W."/>
        </authorList>
    </citation>
    <scope>NUCLEOTIDE SEQUENCE [LARGE SCALE GENOMIC DNA]</scope>
    <source>
        <strain evidence="4 5">CECT 8575</strain>
    </source>
</reference>
<dbReference type="PANTHER" id="PTHR33988:SF2">
    <property type="entry name" value="ENDORIBONUCLEASE MAZF"/>
    <property type="match status" value="1"/>
</dbReference>
<feature type="region of interest" description="Disordered" evidence="3">
    <location>
        <begin position="1"/>
        <end position="21"/>
    </location>
</feature>
<dbReference type="InterPro" id="IPR011067">
    <property type="entry name" value="Plasmid_toxin/cell-grow_inhib"/>
</dbReference>
<sequence>MRGDIYELRANPHAQGREQKGKRYAIALQSDSLQQLATVVAAPTSTGSWESSFHPVIELGGRRTRVLVEQLQAIDAEKRLGRKVGRLSVDEQHEVDQALRLILGLF</sequence>
<evidence type="ECO:0000256" key="1">
    <source>
        <dbReference type="ARBA" id="ARBA00007521"/>
    </source>
</evidence>
<dbReference type="AlphaFoldDB" id="A0A368VPC7"/>
<comment type="similarity">
    <text evidence="1">Belongs to the PemK/MazF family.</text>
</comment>
<dbReference type="PANTHER" id="PTHR33988">
    <property type="entry name" value="ENDORIBONUCLEASE MAZF-RELATED"/>
    <property type="match status" value="1"/>
</dbReference>
<dbReference type="GO" id="GO:0016075">
    <property type="term" value="P:rRNA catabolic process"/>
    <property type="evidence" value="ECO:0007669"/>
    <property type="project" value="TreeGrafter"/>
</dbReference>
<gene>
    <name evidence="4" type="ORF">DFQ14_10656</name>
</gene>
<dbReference type="GO" id="GO:0006402">
    <property type="term" value="P:mRNA catabolic process"/>
    <property type="evidence" value="ECO:0007669"/>
    <property type="project" value="TreeGrafter"/>
</dbReference>
<protein>
    <submittedName>
        <fullName evidence="4">mRNA interferase MazF</fullName>
    </submittedName>
</protein>
<dbReference type="Gene3D" id="2.30.30.110">
    <property type="match status" value="1"/>
</dbReference>
<dbReference type="SUPFAM" id="SSF50118">
    <property type="entry name" value="Cell growth inhibitor/plasmid maintenance toxic component"/>
    <property type="match status" value="1"/>
</dbReference>
<organism evidence="4 5">
    <name type="scientific">Halopolyspora algeriensis</name>
    <dbReference type="NCBI Taxonomy" id="1500506"/>
    <lineage>
        <taxon>Bacteria</taxon>
        <taxon>Bacillati</taxon>
        <taxon>Actinomycetota</taxon>
        <taxon>Actinomycetes</taxon>
        <taxon>Actinomycetes incertae sedis</taxon>
        <taxon>Halopolyspora</taxon>
    </lineage>
</organism>
<dbReference type="Proteomes" id="UP000253495">
    <property type="component" value="Unassembled WGS sequence"/>
</dbReference>
<dbReference type="InterPro" id="IPR003477">
    <property type="entry name" value="PemK-like"/>
</dbReference>
<evidence type="ECO:0000313" key="5">
    <source>
        <dbReference type="Proteomes" id="UP000253495"/>
    </source>
</evidence>
<dbReference type="GO" id="GO:0004521">
    <property type="term" value="F:RNA endonuclease activity"/>
    <property type="evidence" value="ECO:0007669"/>
    <property type="project" value="TreeGrafter"/>
</dbReference>
<comment type="caution">
    <text evidence="4">The sequence shown here is derived from an EMBL/GenBank/DDBJ whole genome shotgun (WGS) entry which is preliminary data.</text>
</comment>
<evidence type="ECO:0000313" key="4">
    <source>
        <dbReference type="EMBL" id="RCW43579.1"/>
    </source>
</evidence>
<dbReference type="RefSeq" id="WP_114453169.1">
    <property type="nucleotide sequence ID" value="NZ_QPJC01000006.1"/>
</dbReference>
<dbReference type="GO" id="GO:0003677">
    <property type="term" value="F:DNA binding"/>
    <property type="evidence" value="ECO:0007669"/>
    <property type="project" value="InterPro"/>
</dbReference>